<gene>
    <name evidence="2" type="ORF">MGAL_10B038046</name>
</gene>
<dbReference type="InterPro" id="IPR036397">
    <property type="entry name" value="RNaseH_sf"/>
</dbReference>
<feature type="region of interest" description="Disordered" evidence="1">
    <location>
        <begin position="271"/>
        <end position="290"/>
    </location>
</feature>
<keyword evidence="3" id="KW-1185">Reference proteome</keyword>
<evidence type="ECO:0000313" key="2">
    <source>
        <dbReference type="EMBL" id="VDI08797.1"/>
    </source>
</evidence>
<name>A0A8B6CS79_MYTGA</name>
<dbReference type="AlphaFoldDB" id="A0A8B6CS79"/>
<organism evidence="2 3">
    <name type="scientific">Mytilus galloprovincialis</name>
    <name type="common">Mediterranean mussel</name>
    <dbReference type="NCBI Taxonomy" id="29158"/>
    <lineage>
        <taxon>Eukaryota</taxon>
        <taxon>Metazoa</taxon>
        <taxon>Spiralia</taxon>
        <taxon>Lophotrochozoa</taxon>
        <taxon>Mollusca</taxon>
        <taxon>Bivalvia</taxon>
        <taxon>Autobranchia</taxon>
        <taxon>Pteriomorphia</taxon>
        <taxon>Mytilida</taxon>
        <taxon>Mytiloidea</taxon>
        <taxon>Mytilidae</taxon>
        <taxon>Mytilinae</taxon>
        <taxon>Mytilus</taxon>
    </lineage>
</organism>
<feature type="region of interest" description="Disordered" evidence="1">
    <location>
        <begin position="108"/>
        <end position="141"/>
    </location>
</feature>
<dbReference type="SUPFAM" id="SSF53098">
    <property type="entry name" value="Ribonuclease H-like"/>
    <property type="match status" value="1"/>
</dbReference>
<dbReference type="Gene3D" id="3.30.420.10">
    <property type="entry name" value="Ribonuclease H-like superfamily/Ribonuclease H"/>
    <property type="match status" value="1"/>
</dbReference>
<dbReference type="InterPro" id="IPR012337">
    <property type="entry name" value="RNaseH-like_sf"/>
</dbReference>
<protein>
    <submittedName>
        <fullName evidence="2">Uncharacterized protein</fullName>
    </submittedName>
</protein>
<dbReference type="EMBL" id="UYJE01002235">
    <property type="protein sequence ID" value="VDI08797.1"/>
    <property type="molecule type" value="Genomic_DNA"/>
</dbReference>
<feature type="compositionally biased region" description="Polar residues" evidence="1">
    <location>
        <begin position="124"/>
        <end position="134"/>
    </location>
</feature>
<evidence type="ECO:0000256" key="1">
    <source>
        <dbReference type="SAM" id="MobiDB-lite"/>
    </source>
</evidence>
<comment type="caution">
    <text evidence="2">The sequence shown here is derived from an EMBL/GenBank/DDBJ whole genome shotgun (WGS) entry which is preliminary data.</text>
</comment>
<reference evidence="2" key="1">
    <citation type="submission" date="2018-11" db="EMBL/GenBank/DDBJ databases">
        <authorList>
            <person name="Alioto T."/>
            <person name="Alioto T."/>
        </authorList>
    </citation>
    <scope>NUCLEOTIDE SEQUENCE</scope>
</reference>
<sequence length="290" mass="34013">MAAVTQIYIVKHYFTSSYHPQTNSALADQQTVIQFLKTILDENQSNLAELLPGILMAFRMSPSASSEFSPYHLLFGKEMNLPVDTTLLPKTDLNKNLKFHIENILDYPRRTEQPNFQEPEFNPDPSQNSQTNIQDSDEPVEDNSKQFYDIEKLLQRRKYEVAKDIQSKSVIVKSKKQKERDSTRIHSYIERKNIIRALPFSGMRNSAFVQHLDIANVLRTELKSVKQNIFKERNTNLEQQKCIEDLKLRLKKQQIIESERDQFKQELENIRKQKKESASPINVQEYEHQI</sequence>
<dbReference type="GO" id="GO:0003676">
    <property type="term" value="F:nucleic acid binding"/>
    <property type="evidence" value="ECO:0007669"/>
    <property type="project" value="InterPro"/>
</dbReference>
<proteinExistence type="predicted"/>
<evidence type="ECO:0000313" key="3">
    <source>
        <dbReference type="Proteomes" id="UP000596742"/>
    </source>
</evidence>
<accession>A0A8B6CS79</accession>
<dbReference type="Proteomes" id="UP000596742">
    <property type="component" value="Unassembled WGS sequence"/>
</dbReference>